<evidence type="ECO:0000313" key="2">
    <source>
        <dbReference type="Proteomes" id="UP001374893"/>
    </source>
</evidence>
<name>A0ABM7R6J5_9BACT</name>
<protein>
    <submittedName>
        <fullName evidence="1">Uncharacterized protein</fullName>
    </submittedName>
</protein>
<keyword evidence="2" id="KW-1185">Reference proteome</keyword>
<dbReference type="EMBL" id="AP024702">
    <property type="protein sequence ID" value="BCX46130.1"/>
    <property type="molecule type" value="Genomic_DNA"/>
</dbReference>
<evidence type="ECO:0000313" key="1">
    <source>
        <dbReference type="EMBL" id="BCX46130.1"/>
    </source>
</evidence>
<gene>
    <name evidence="1" type="ORF">HAHE_00380</name>
</gene>
<dbReference type="Proteomes" id="UP001374893">
    <property type="component" value="Chromosome"/>
</dbReference>
<organism evidence="1 2">
    <name type="scientific">Haloferula helveola</name>
    <dbReference type="NCBI Taxonomy" id="490095"/>
    <lineage>
        <taxon>Bacteria</taxon>
        <taxon>Pseudomonadati</taxon>
        <taxon>Verrucomicrobiota</taxon>
        <taxon>Verrucomicrobiia</taxon>
        <taxon>Verrucomicrobiales</taxon>
        <taxon>Verrucomicrobiaceae</taxon>
        <taxon>Haloferula</taxon>
    </lineage>
</organism>
<proteinExistence type="predicted"/>
<reference evidence="1 2" key="1">
    <citation type="submission" date="2021-06" db="EMBL/GenBank/DDBJ databases">
        <title>Complete genome of Haloferula helveola possessing various polysaccharide degrading enzymes.</title>
        <authorList>
            <person name="Takami H."/>
            <person name="Huang C."/>
            <person name="Hamasaki K."/>
        </authorList>
    </citation>
    <scope>NUCLEOTIDE SEQUENCE [LARGE SCALE GENOMIC DNA]</scope>
    <source>
        <strain evidence="1 2">CN-1</strain>
    </source>
</reference>
<sequence>MPLVPMTQRQQLPGMLRTFAFLIAALVLPVAGQSEERLLNVRTLCFSYIDDVKSVFVPGERKGEMLEQELYTAVYSLPFQMRATGGKGVFFLPNDDPEKPYKALPAVELPATSEILFLFLPSPDKAKSPYRIVALPDDTRSFPYGSVRLMNLSNHNVRIHMGEHSGGKAVNLTPGKSRLVDSVRKVDGLNRYPVLSEYETDKGFARFHNTAWRSIKDKRDLAIIYTEPKSGHPRIKHYEDAAPADLGSGDPG</sequence>
<accession>A0ABM7R6J5</accession>